<name>A0A1E4THG2_9ASCO</name>
<dbReference type="GO" id="GO:0051123">
    <property type="term" value="P:RNA polymerase II preinitiation complex assembly"/>
    <property type="evidence" value="ECO:0007669"/>
    <property type="project" value="EnsemblFungi"/>
</dbReference>
<dbReference type="Pfam" id="PF00808">
    <property type="entry name" value="CBFD_NFYB_HMF"/>
    <property type="match status" value="1"/>
</dbReference>
<dbReference type="GO" id="GO:0003714">
    <property type="term" value="F:transcription corepressor activity"/>
    <property type="evidence" value="ECO:0007669"/>
    <property type="project" value="EnsemblFungi"/>
</dbReference>
<dbReference type="InterPro" id="IPR003958">
    <property type="entry name" value="CBFA_NFYB_domain"/>
</dbReference>
<feature type="compositionally biased region" description="Polar residues" evidence="3">
    <location>
        <begin position="130"/>
        <end position="140"/>
    </location>
</feature>
<dbReference type="CDD" id="cd22905">
    <property type="entry name" value="HFD_Dr1"/>
    <property type="match status" value="1"/>
</dbReference>
<dbReference type="InterPro" id="IPR042225">
    <property type="entry name" value="Ncb2"/>
</dbReference>
<dbReference type="GO" id="GO:0017025">
    <property type="term" value="F:TBP-class protein binding"/>
    <property type="evidence" value="ECO:0007669"/>
    <property type="project" value="EnsemblFungi"/>
</dbReference>
<feature type="domain" description="Transcription factor CBF/NF-Y/archaeal histone" evidence="4">
    <location>
        <begin position="9"/>
        <end position="73"/>
    </location>
</feature>
<accession>A0A1E4THG2</accession>
<dbReference type="GO" id="GO:0017054">
    <property type="term" value="C:negative cofactor 2 complex"/>
    <property type="evidence" value="ECO:0007669"/>
    <property type="project" value="EnsemblFungi"/>
</dbReference>
<sequence>MERDSDDLSLPKATVQKVISEVIPSFVSFSKESRDAVIECCIEFIGLLTTQANEIAESESKKTIGGEHVMKALKELGFAEYVDSMDEVIEEHKEIVKIRERKNTKFQESGLTEEELLRKQEELFGLARSKLNNVSQDPSQEQPPAPST</sequence>
<dbReference type="FunFam" id="1.10.20.10:FF:000019">
    <property type="entry name" value="Negative cofactor 2 beta"/>
    <property type="match status" value="1"/>
</dbReference>
<dbReference type="GO" id="GO:0016251">
    <property type="term" value="F:RNA polymerase II general transcription initiation factor activity"/>
    <property type="evidence" value="ECO:0007669"/>
    <property type="project" value="TreeGrafter"/>
</dbReference>
<evidence type="ECO:0000256" key="1">
    <source>
        <dbReference type="ARBA" id="ARBA00004123"/>
    </source>
</evidence>
<dbReference type="PANTHER" id="PTHR46138:SF1">
    <property type="entry name" value="PROTEIN DR1"/>
    <property type="match status" value="1"/>
</dbReference>
<reference evidence="6" key="1">
    <citation type="submission" date="2016-02" db="EMBL/GenBank/DDBJ databases">
        <title>Comparative genomics of biotechnologically important yeasts.</title>
        <authorList>
            <consortium name="DOE Joint Genome Institute"/>
            <person name="Riley R."/>
            <person name="Haridas S."/>
            <person name="Wolfe K.H."/>
            <person name="Lopes M.R."/>
            <person name="Hittinger C.T."/>
            <person name="Goker M."/>
            <person name="Salamov A."/>
            <person name="Wisecaver J."/>
            <person name="Long T.M."/>
            <person name="Aerts A.L."/>
            <person name="Barry K."/>
            <person name="Choi C."/>
            <person name="Clum A."/>
            <person name="Coughlan A.Y."/>
            <person name="Deshpande S."/>
            <person name="Douglass A.P."/>
            <person name="Hanson S.J."/>
            <person name="Klenk H.-P."/>
            <person name="Labutti K."/>
            <person name="Lapidus A."/>
            <person name="Lindquist E."/>
            <person name="Lipzen A."/>
            <person name="Meier-Kolthoff J.P."/>
            <person name="Ohm R.A."/>
            <person name="Otillar R.P."/>
            <person name="Pangilinan J."/>
            <person name="Peng Y."/>
            <person name="Rokas A."/>
            <person name="Rosa C.A."/>
            <person name="Scheuner C."/>
            <person name="Sibirny A.A."/>
            <person name="Slot J.C."/>
            <person name="Stielow J.B."/>
            <person name="Sun H."/>
            <person name="Kurtzman C.P."/>
            <person name="Blackwell M."/>
            <person name="Jeffries T.W."/>
            <person name="Grigoriev I.V."/>
        </authorList>
    </citation>
    <scope>NUCLEOTIDE SEQUENCE [LARGE SCALE GENOMIC DNA]</scope>
    <source>
        <strain evidence="6">NRRL Y-17796</strain>
    </source>
</reference>
<comment type="subcellular location">
    <subcellularLocation>
        <location evidence="1">Nucleus</location>
    </subcellularLocation>
</comment>
<dbReference type="InterPro" id="IPR009072">
    <property type="entry name" value="Histone-fold"/>
</dbReference>
<dbReference type="SUPFAM" id="SSF47113">
    <property type="entry name" value="Histone-fold"/>
    <property type="match status" value="1"/>
</dbReference>
<keyword evidence="2" id="KW-0539">Nucleus</keyword>
<protein>
    <recommendedName>
        <fullName evidence="4">Transcription factor CBF/NF-Y/archaeal histone domain-containing protein</fullName>
    </recommendedName>
</protein>
<evidence type="ECO:0000313" key="6">
    <source>
        <dbReference type="Proteomes" id="UP000095023"/>
    </source>
</evidence>
<evidence type="ECO:0000256" key="3">
    <source>
        <dbReference type="SAM" id="MobiDB-lite"/>
    </source>
</evidence>
<evidence type="ECO:0000313" key="5">
    <source>
        <dbReference type="EMBL" id="ODV91200.1"/>
    </source>
</evidence>
<keyword evidence="6" id="KW-1185">Reference proteome</keyword>
<dbReference type="GO" id="GO:0001046">
    <property type="term" value="F:core promoter sequence-specific DNA binding"/>
    <property type="evidence" value="ECO:0007669"/>
    <property type="project" value="EnsemblFungi"/>
</dbReference>
<gene>
    <name evidence="5" type="ORF">CANCADRAFT_2916</name>
</gene>
<dbReference type="GO" id="GO:0003682">
    <property type="term" value="F:chromatin binding"/>
    <property type="evidence" value="ECO:0007669"/>
    <property type="project" value="EnsemblFungi"/>
</dbReference>
<dbReference type="GO" id="GO:0046982">
    <property type="term" value="F:protein heterodimerization activity"/>
    <property type="evidence" value="ECO:0007669"/>
    <property type="project" value="InterPro"/>
</dbReference>
<dbReference type="GO" id="GO:0003713">
    <property type="term" value="F:transcription coactivator activity"/>
    <property type="evidence" value="ECO:0007669"/>
    <property type="project" value="EnsemblFungi"/>
</dbReference>
<dbReference type="GO" id="GO:0045944">
    <property type="term" value="P:positive regulation of transcription by RNA polymerase II"/>
    <property type="evidence" value="ECO:0007669"/>
    <property type="project" value="EnsemblFungi"/>
</dbReference>
<evidence type="ECO:0000256" key="2">
    <source>
        <dbReference type="ARBA" id="ARBA00023242"/>
    </source>
</evidence>
<dbReference type="Gene3D" id="1.10.20.10">
    <property type="entry name" value="Histone, subunit A"/>
    <property type="match status" value="1"/>
</dbReference>
<dbReference type="OrthoDB" id="601405at2759"/>
<dbReference type="GO" id="GO:0017055">
    <property type="term" value="P:negative regulation of RNA polymerase II transcription preinitiation complex assembly"/>
    <property type="evidence" value="ECO:0007669"/>
    <property type="project" value="EnsemblFungi"/>
</dbReference>
<dbReference type="PANTHER" id="PTHR46138">
    <property type="entry name" value="PROTEIN DR1"/>
    <property type="match status" value="1"/>
</dbReference>
<feature type="region of interest" description="Disordered" evidence="3">
    <location>
        <begin position="129"/>
        <end position="148"/>
    </location>
</feature>
<proteinExistence type="predicted"/>
<evidence type="ECO:0000259" key="4">
    <source>
        <dbReference type="Pfam" id="PF00808"/>
    </source>
</evidence>
<organism evidence="5 6">
    <name type="scientific">Tortispora caseinolytica NRRL Y-17796</name>
    <dbReference type="NCBI Taxonomy" id="767744"/>
    <lineage>
        <taxon>Eukaryota</taxon>
        <taxon>Fungi</taxon>
        <taxon>Dikarya</taxon>
        <taxon>Ascomycota</taxon>
        <taxon>Saccharomycotina</taxon>
        <taxon>Trigonopsidomycetes</taxon>
        <taxon>Trigonopsidales</taxon>
        <taxon>Trigonopsidaceae</taxon>
        <taxon>Tortispora</taxon>
    </lineage>
</organism>
<dbReference type="GO" id="GO:0016480">
    <property type="term" value="P:negative regulation of transcription by RNA polymerase III"/>
    <property type="evidence" value="ECO:0007669"/>
    <property type="project" value="EnsemblFungi"/>
</dbReference>
<dbReference type="GO" id="GO:0034605">
    <property type="term" value="P:cellular response to heat"/>
    <property type="evidence" value="ECO:0007669"/>
    <property type="project" value="EnsemblFungi"/>
</dbReference>
<dbReference type="Proteomes" id="UP000095023">
    <property type="component" value="Unassembled WGS sequence"/>
</dbReference>
<dbReference type="EMBL" id="KV453842">
    <property type="protein sequence ID" value="ODV91200.1"/>
    <property type="molecule type" value="Genomic_DNA"/>
</dbReference>
<dbReference type="AlphaFoldDB" id="A0A1E4THG2"/>